<reference evidence="2 3" key="1">
    <citation type="submission" date="2016-06" db="EMBL/GenBank/DDBJ databases">
        <authorList>
            <person name="Kjaerup R.B."/>
            <person name="Dalgaard T.S."/>
            <person name="Juul-Madsen H.R."/>
        </authorList>
    </citation>
    <scope>NUCLEOTIDE SEQUENCE [LARGE SCALE GENOMIC DNA]</scope>
    <source>
        <strain evidence="2 3">1127319.6</strain>
    </source>
</reference>
<dbReference type="EMBL" id="LZLC01000232">
    <property type="protein sequence ID" value="OBJ36974.1"/>
    <property type="molecule type" value="Genomic_DNA"/>
</dbReference>
<evidence type="ECO:0000313" key="3">
    <source>
        <dbReference type="Proteomes" id="UP000093898"/>
    </source>
</evidence>
<feature type="region of interest" description="Disordered" evidence="1">
    <location>
        <begin position="90"/>
        <end position="111"/>
    </location>
</feature>
<sequence>MPVVWAHHMAACPRMIHQIPAAPTTIAVSARSGAGISDTDADTIAMIGASARCSRLMPLPRAVKAISSSTTEPTDKLPSALCESRCRAHTPTTSSAAPVNPAAKPVSGGGTAAAVGMGSVGGSPLLKPGMVMLLMP</sequence>
<dbReference type="Proteomes" id="UP000093898">
    <property type="component" value="Unassembled WGS sequence"/>
</dbReference>
<evidence type="ECO:0000313" key="2">
    <source>
        <dbReference type="EMBL" id="OBJ36974.1"/>
    </source>
</evidence>
<proteinExistence type="predicted"/>
<evidence type="ECO:0000256" key="1">
    <source>
        <dbReference type="SAM" id="MobiDB-lite"/>
    </source>
</evidence>
<accession>A0A1A3GNP3</accession>
<organism evidence="2 3">
    <name type="scientific">Mycolicibacterium mucogenicum</name>
    <name type="common">Mycobacterium mucogenicum</name>
    <dbReference type="NCBI Taxonomy" id="56689"/>
    <lineage>
        <taxon>Bacteria</taxon>
        <taxon>Bacillati</taxon>
        <taxon>Actinomycetota</taxon>
        <taxon>Actinomycetes</taxon>
        <taxon>Mycobacteriales</taxon>
        <taxon>Mycobacteriaceae</taxon>
        <taxon>Mycolicibacterium</taxon>
    </lineage>
</organism>
<gene>
    <name evidence="2" type="ORF">A5630_05730</name>
</gene>
<dbReference type="AlphaFoldDB" id="A0A1A3GNP3"/>
<name>A0A1A3GNP3_MYCMU</name>
<protein>
    <submittedName>
        <fullName evidence="2">Uncharacterized protein</fullName>
    </submittedName>
</protein>
<comment type="caution">
    <text evidence="2">The sequence shown here is derived from an EMBL/GenBank/DDBJ whole genome shotgun (WGS) entry which is preliminary data.</text>
</comment>